<comment type="caution">
    <text evidence="1">The sequence shown here is derived from an EMBL/GenBank/DDBJ whole genome shotgun (WGS) entry which is preliminary data.</text>
</comment>
<reference evidence="1" key="1">
    <citation type="journal article" date="2015" name="Nature">
        <title>Complex archaea that bridge the gap between prokaryotes and eukaryotes.</title>
        <authorList>
            <person name="Spang A."/>
            <person name="Saw J.H."/>
            <person name="Jorgensen S.L."/>
            <person name="Zaremba-Niedzwiedzka K."/>
            <person name="Martijn J."/>
            <person name="Lind A.E."/>
            <person name="van Eijk R."/>
            <person name="Schleper C."/>
            <person name="Guy L."/>
            <person name="Ettema T.J."/>
        </authorList>
    </citation>
    <scope>NUCLEOTIDE SEQUENCE</scope>
</reference>
<organism evidence="1">
    <name type="scientific">marine sediment metagenome</name>
    <dbReference type="NCBI Taxonomy" id="412755"/>
    <lineage>
        <taxon>unclassified sequences</taxon>
        <taxon>metagenomes</taxon>
        <taxon>ecological metagenomes</taxon>
    </lineage>
</organism>
<dbReference type="EMBL" id="LAZR01038623">
    <property type="protein sequence ID" value="KKL19068.1"/>
    <property type="molecule type" value="Genomic_DNA"/>
</dbReference>
<name>A0A0F9E4X7_9ZZZZ</name>
<protein>
    <submittedName>
        <fullName evidence="1">Uncharacterized protein</fullName>
    </submittedName>
</protein>
<sequence length="133" mass="15566">HCRWEHEADNFAAQERANRVKEWTVGGKLFDKNGERILGQDECIYLMRGKMGREETAEKILRWIGSAPVRTVRRSQNRFWQRIRCSRAECYPLPPTPSCARPRRVKDISQVWLTKPQVDAIMAAFKRRLKPGA</sequence>
<evidence type="ECO:0000313" key="1">
    <source>
        <dbReference type="EMBL" id="KKL19068.1"/>
    </source>
</evidence>
<gene>
    <name evidence="1" type="ORF">LCGC14_2469220</name>
</gene>
<accession>A0A0F9E4X7</accession>
<proteinExistence type="predicted"/>
<feature type="non-terminal residue" evidence="1">
    <location>
        <position position="1"/>
    </location>
</feature>
<dbReference type="AlphaFoldDB" id="A0A0F9E4X7"/>